<accession>A0A7R9PU52</accession>
<dbReference type="PANTHER" id="PTHR12221:SF6">
    <property type="entry name" value="PESCADILLO HOMOLOG"/>
    <property type="match status" value="1"/>
</dbReference>
<evidence type="ECO:0000256" key="3">
    <source>
        <dbReference type="ARBA" id="ARBA00023242"/>
    </source>
</evidence>
<keyword evidence="8" id="KW-1185">Reference proteome</keyword>
<dbReference type="OrthoDB" id="10264910at2759"/>
<reference evidence="7" key="1">
    <citation type="submission" date="2020-11" db="EMBL/GenBank/DDBJ databases">
        <authorList>
            <person name="Tran Van P."/>
        </authorList>
    </citation>
    <scope>NUCLEOTIDE SEQUENCE</scope>
</reference>
<dbReference type="Gene3D" id="3.40.50.10190">
    <property type="entry name" value="BRCT domain"/>
    <property type="match status" value="1"/>
</dbReference>
<dbReference type="EMBL" id="CAJPIZ010000222">
    <property type="protein sequence ID" value="CAG2100826.1"/>
    <property type="molecule type" value="Genomic_DNA"/>
</dbReference>
<keyword evidence="2 4" id="KW-0698">rRNA processing</keyword>
<dbReference type="SUPFAM" id="SSF52113">
    <property type="entry name" value="BRCT domain"/>
    <property type="match status" value="1"/>
</dbReference>
<dbReference type="EMBL" id="OC854797">
    <property type="protein sequence ID" value="CAD7620396.1"/>
    <property type="molecule type" value="Genomic_DNA"/>
</dbReference>
<evidence type="ECO:0000256" key="5">
    <source>
        <dbReference type="SAM" id="MobiDB-lite"/>
    </source>
</evidence>
<proteinExistence type="inferred from homology"/>
<dbReference type="GO" id="GO:0070545">
    <property type="term" value="C:PeBoW complex"/>
    <property type="evidence" value="ECO:0007669"/>
    <property type="project" value="TreeGrafter"/>
</dbReference>
<dbReference type="GO" id="GO:0003723">
    <property type="term" value="F:RNA binding"/>
    <property type="evidence" value="ECO:0007669"/>
    <property type="project" value="TreeGrafter"/>
</dbReference>
<keyword evidence="1 4" id="KW-0690">Ribosome biogenesis</keyword>
<dbReference type="GO" id="GO:0000463">
    <property type="term" value="P:maturation of LSU-rRNA from tricistronic rRNA transcript (SSU-rRNA, 5.8S rRNA, LSU-rRNA)"/>
    <property type="evidence" value="ECO:0007669"/>
    <property type="project" value="UniProtKB-UniRule"/>
</dbReference>
<evidence type="ECO:0000256" key="1">
    <source>
        <dbReference type="ARBA" id="ARBA00022517"/>
    </source>
</evidence>
<dbReference type="GO" id="GO:0043021">
    <property type="term" value="F:ribonucleoprotein complex binding"/>
    <property type="evidence" value="ECO:0007669"/>
    <property type="project" value="UniProtKB-UniRule"/>
</dbReference>
<name>A0A7R9PU52_9ACAR</name>
<dbReference type="InterPro" id="IPR001357">
    <property type="entry name" value="BRCT_dom"/>
</dbReference>
<dbReference type="InterPro" id="IPR036420">
    <property type="entry name" value="BRCT_dom_sf"/>
</dbReference>
<evidence type="ECO:0000256" key="4">
    <source>
        <dbReference type="HAMAP-Rule" id="MF_03028"/>
    </source>
</evidence>
<comment type="subcellular location">
    <subcellularLocation>
        <location evidence="4">Nucleus</location>
        <location evidence="4">Nucleolus</location>
    </subcellularLocation>
    <subcellularLocation>
        <location evidence="4">Nucleus</location>
        <location evidence="4">Nucleoplasm</location>
    </subcellularLocation>
</comment>
<keyword evidence="3 4" id="KW-0539">Nucleus</keyword>
<dbReference type="GO" id="GO:0005654">
    <property type="term" value="C:nucleoplasm"/>
    <property type="evidence" value="ECO:0007669"/>
    <property type="project" value="UniProtKB-SubCell"/>
</dbReference>
<dbReference type="Pfam" id="PF16589">
    <property type="entry name" value="BRCT_2"/>
    <property type="match status" value="1"/>
</dbReference>
<comment type="similarity">
    <text evidence="4">Belongs to the pescadillo family.</text>
</comment>
<feature type="region of interest" description="Disordered" evidence="5">
    <location>
        <begin position="523"/>
        <end position="547"/>
    </location>
</feature>
<feature type="compositionally biased region" description="Acidic residues" evidence="5">
    <location>
        <begin position="437"/>
        <end position="455"/>
    </location>
</feature>
<feature type="compositionally biased region" description="Basic and acidic residues" evidence="5">
    <location>
        <begin position="528"/>
        <end position="547"/>
    </location>
</feature>
<dbReference type="HAMAP" id="MF_03028">
    <property type="entry name" value="Pescadillo"/>
    <property type="match status" value="1"/>
</dbReference>
<dbReference type="PANTHER" id="PTHR12221">
    <property type="entry name" value="PESCADILLO - RELATED"/>
    <property type="match status" value="1"/>
</dbReference>
<organism evidence="7">
    <name type="scientific">Medioppia subpectinata</name>
    <dbReference type="NCBI Taxonomy" id="1979941"/>
    <lineage>
        <taxon>Eukaryota</taxon>
        <taxon>Metazoa</taxon>
        <taxon>Ecdysozoa</taxon>
        <taxon>Arthropoda</taxon>
        <taxon>Chelicerata</taxon>
        <taxon>Arachnida</taxon>
        <taxon>Acari</taxon>
        <taxon>Acariformes</taxon>
        <taxon>Sarcoptiformes</taxon>
        <taxon>Oribatida</taxon>
        <taxon>Brachypylina</taxon>
        <taxon>Oppioidea</taxon>
        <taxon>Oppiidae</taxon>
        <taxon>Medioppia</taxon>
    </lineage>
</organism>
<dbReference type="FunFam" id="3.40.50.10190:FF:000002">
    <property type="entry name" value="Pescadillo homolog"/>
    <property type="match status" value="1"/>
</dbReference>
<dbReference type="PROSITE" id="PS50172">
    <property type="entry name" value="BRCT"/>
    <property type="match status" value="1"/>
</dbReference>
<dbReference type="SMART" id="SM00292">
    <property type="entry name" value="BRCT"/>
    <property type="match status" value="1"/>
</dbReference>
<dbReference type="AlphaFoldDB" id="A0A7R9PU52"/>
<feature type="compositionally biased region" description="Basic and acidic residues" evidence="5">
    <location>
        <begin position="486"/>
        <end position="502"/>
    </location>
</feature>
<sequence length="547" mass="64705">MGKIRKKGERGSRVAFVTRGQATRRLQLSLKDFRRLCILKGIYPVEPKNKKKVDKTGSSSHKTYYLLKDIQYLTHEPIIWRFWDFKIFMRRVIRAKGRKDSESIRRIRENKPFYKVDHIVRERYPTFADAMRDMDDALSLCFLYSNFCKSKALPLELIELCRRLTLEFMHYVIETKSLRKVFISIKGYYYEADINGQSITWVVPHQFVFDRITDVDFQVMRTFTEFYITFVGFINYKLYSSHSLVYPPKIVDKLITDSDDNDMNEQLVAALNNPLTSFAHTEQMTNIDDFEDNPEETTGSELTFHQLQKFQNLFNGLKFFLNREVPRESLVFVIRSFGGTVSWSKSLHIGATFDENDETITHQIVDREDITSKYMNRFYIQPQWVYDCVNARLLLPVQKYFIGAKLPPHLSPFVTEAEGDYVPPERLALKNMRAMDIDDEEAEEERQKESDDEPIEDKHKHKRQKVEKPVPGMKKEMAVRAGVVNRTDKQRTEKQQESEEKRLAVMMIPKKKKRLYSKIMYGKKRKAREAEKMTAKRQQFDRQNRGK</sequence>
<protein>
    <recommendedName>
        <fullName evidence="4">Pescadillo homolog</fullName>
    </recommendedName>
</protein>
<gene>
    <name evidence="7" type="ORF">OSB1V03_LOCUS883</name>
</gene>
<dbReference type="InterPro" id="IPR010613">
    <property type="entry name" value="PES"/>
</dbReference>
<feature type="domain" description="BRCT" evidence="6">
    <location>
        <begin position="309"/>
        <end position="402"/>
    </location>
</feature>
<dbReference type="Pfam" id="PF06732">
    <property type="entry name" value="Pescadillo_N"/>
    <property type="match status" value="1"/>
</dbReference>
<evidence type="ECO:0000256" key="2">
    <source>
        <dbReference type="ARBA" id="ARBA00022552"/>
    </source>
</evidence>
<evidence type="ECO:0000313" key="7">
    <source>
        <dbReference type="EMBL" id="CAD7620396.1"/>
    </source>
</evidence>
<comment type="function">
    <text evidence="4">Required for maturation of ribosomal RNAs and formation of the large ribosomal subunit.</text>
</comment>
<feature type="region of interest" description="Disordered" evidence="5">
    <location>
        <begin position="434"/>
        <end position="502"/>
    </location>
</feature>
<dbReference type="GO" id="GO:0030687">
    <property type="term" value="C:preribosome, large subunit precursor"/>
    <property type="evidence" value="ECO:0007669"/>
    <property type="project" value="UniProtKB-UniRule"/>
</dbReference>
<evidence type="ECO:0000259" key="6">
    <source>
        <dbReference type="PROSITE" id="PS50172"/>
    </source>
</evidence>
<dbReference type="CDD" id="cd17709">
    <property type="entry name" value="BRCT_pescadillo_like"/>
    <property type="match status" value="1"/>
</dbReference>
<dbReference type="Proteomes" id="UP000759131">
    <property type="component" value="Unassembled WGS sequence"/>
</dbReference>
<evidence type="ECO:0000313" key="8">
    <source>
        <dbReference type="Proteomes" id="UP000759131"/>
    </source>
</evidence>
<dbReference type="GO" id="GO:0000466">
    <property type="term" value="P:maturation of 5.8S rRNA from tricistronic rRNA transcript (SSU-rRNA, 5.8S rRNA, LSU-rRNA)"/>
    <property type="evidence" value="ECO:0007669"/>
    <property type="project" value="UniProtKB-UniRule"/>
</dbReference>